<keyword evidence="2" id="KW-1185">Reference proteome</keyword>
<accession>A0AAN9HSK3</accession>
<evidence type="ECO:0000313" key="2">
    <source>
        <dbReference type="Proteomes" id="UP001372338"/>
    </source>
</evidence>
<reference evidence="1 2" key="1">
    <citation type="submission" date="2024-01" db="EMBL/GenBank/DDBJ databases">
        <title>The genomes of 5 underutilized Papilionoideae crops provide insights into root nodulation and disease resistanc.</title>
        <authorList>
            <person name="Yuan L."/>
        </authorList>
    </citation>
    <scope>NUCLEOTIDE SEQUENCE [LARGE SCALE GENOMIC DNA]</scope>
    <source>
        <strain evidence="1">ZHUSHIDOU_FW_LH</strain>
        <tissue evidence="1">Leaf</tissue>
    </source>
</reference>
<sequence length="102" mass="12092">MDYLNRENEVLAGGSKTWMCRTTMFLCQKAFLLVWPGPDKRIQFSSRNYEGKKKGFKRKQDNNNLVPFHSLTITNFWFSGEREEKCDKQIPKKKKIKNKKAD</sequence>
<dbReference type="AlphaFoldDB" id="A0AAN9HSK3"/>
<dbReference type="EMBL" id="JAYWIO010000008">
    <property type="protein sequence ID" value="KAK7246452.1"/>
    <property type="molecule type" value="Genomic_DNA"/>
</dbReference>
<dbReference type="Proteomes" id="UP001372338">
    <property type="component" value="Unassembled WGS sequence"/>
</dbReference>
<comment type="caution">
    <text evidence="1">The sequence shown here is derived from an EMBL/GenBank/DDBJ whole genome shotgun (WGS) entry which is preliminary data.</text>
</comment>
<evidence type="ECO:0000313" key="1">
    <source>
        <dbReference type="EMBL" id="KAK7246452.1"/>
    </source>
</evidence>
<proteinExistence type="predicted"/>
<organism evidence="1 2">
    <name type="scientific">Crotalaria pallida</name>
    <name type="common">Smooth rattlebox</name>
    <name type="synonym">Crotalaria striata</name>
    <dbReference type="NCBI Taxonomy" id="3830"/>
    <lineage>
        <taxon>Eukaryota</taxon>
        <taxon>Viridiplantae</taxon>
        <taxon>Streptophyta</taxon>
        <taxon>Embryophyta</taxon>
        <taxon>Tracheophyta</taxon>
        <taxon>Spermatophyta</taxon>
        <taxon>Magnoliopsida</taxon>
        <taxon>eudicotyledons</taxon>
        <taxon>Gunneridae</taxon>
        <taxon>Pentapetalae</taxon>
        <taxon>rosids</taxon>
        <taxon>fabids</taxon>
        <taxon>Fabales</taxon>
        <taxon>Fabaceae</taxon>
        <taxon>Papilionoideae</taxon>
        <taxon>50 kb inversion clade</taxon>
        <taxon>genistoids sensu lato</taxon>
        <taxon>core genistoids</taxon>
        <taxon>Crotalarieae</taxon>
        <taxon>Crotalaria</taxon>
    </lineage>
</organism>
<gene>
    <name evidence="1" type="ORF">RIF29_41320</name>
</gene>
<name>A0AAN9HSK3_CROPI</name>
<protein>
    <submittedName>
        <fullName evidence="1">Uncharacterized protein</fullName>
    </submittedName>
</protein>